<dbReference type="SUPFAM" id="SSF57997">
    <property type="entry name" value="Tropomyosin"/>
    <property type="match status" value="1"/>
</dbReference>
<evidence type="ECO:0000259" key="7">
    <source>
        <dbReference type="SMART" id="SM00968"/>
    </source>
</evidence>
<gene>
    <name evidence="6 8" type="primary">smc</name>
    <name evidence="8" type="ORF">ELD05_08340</name>
</gene>
<proteinExistence type="inferred from homology"/>
<dbReference type="FunFam" id="3.40.50.300:FF:000984">
    <property type="entry name" value="Chromosome partition protein Smc"/>
    <property type="match status" value="1"/>
</dbReference>
<keyword evidence="1 6" id="KW-0963">Cytoplasm</keyword>
<dbReference type="Gene3D" id="3.30.70.1620">
    <property type="match status" value="1"/>
</dbReference>
<dbReference type="Gene3D" id="1.20.1060.20">
    <property type="match status" value="1"/>
</dbReference>
<keyword evidence="5 6" id="KW-0238">DNA-binding</keyword>
<dbReference type="GO" id="GO:0007062">
    <property type="term" value="P:sister chromatid cohesion"/>
    <property type="evidence" value="ECO:0007669"/>
    <property type="project" value="InterPro"/>
</dbReference>
<comment type="subunit">
    <text evidence="6">Homodimer.</text>
</comment>
<dbReference type="GO" id="GO:0005694">
    <property type="term" value="C:chromosome"/>
    <property type="evidence" value="ECO:0007669"/>
    <property type="project" value="InterPro"/>
</dbReference>
<dbReference type="GO" id="GO:0007059">
    <property type="term" value="P:chromosome segregation"/>
    <property type="evidence" value="ECO:0007669"/>
    <property type="project" value="UniProtKB-UniRule"/>
</dbReference>
<evidence type="ECO:0000256" key="1">
    <source>
        <dbReference type="ARBA" id="ARBA00022490"/>
    </source>
</evidence>
<dbReference type="InterPro" id="IPR003395">
    <property type="entry name" value="RecF/RecN/SMC_N"/>
</dbReference>
<evidence type="ECO:0000256" key="5">
    <source>
        <dbReference type="ARBA" id="ARBA00023125"/>
    </source>
</evidence>
<dbReference type="SMART" id="SM00968">
    <property type="entry name" value="SMC_hinge"/>
    <property type="match status" value="1"/>
</dbReference>
<name>A0A3T0D6D4_9FIRM</name>
<dbReference type="GO" id="GO:0005524">
    <property type="term" value="F:ATP binding"/>
    <property type="evidence" value="ECO:0007669"/>
    <property type="project" value="UniProtKB-UniRule"/>
</dbReference>
<evidence type="ECO:0000256" key="2">
    <source>
        <dbReference type="ARBA" id="ARBA00022741"/>
    </source>
</evidence>
<dbReference type="SUPFAM" id="SSF75553">
    <property type="entry name" value="Smc hinge domain"/>
    <property type="match status" value="1"/>
</dbReference>
<dbReference type="InterPro" id="IPR024704">
    <property type="entry name" value="SMC"/>
</dbReference>
<evidence type="ECO:0000313" key="9">
    <source>
        <dbReference type="Proteomes" id="UP000282930"/>
    </source>
</evidence>
<feature type="coiled-coil region" evidence="6">
    <location>
        <begin position="367"/>
        <end position="516"/>
    </location>
</feature>
<accession>A0A3T0D6D4</accession>
<protein>
    <recommendedName>
        <fullName evidence="6">Chromosome partition protein Smc</fullName>
    </recommendedName>
</protein>
<comment type="domain">
    <text evidence="6">Contains large globular domains required for ATP hydrolysis at each terminus and a third globular domain forming a flexible hinge near the middle of the molecule. These domains are separated by coiled-coil structures.</text>
</comment>
<dbReference type="HAMAP" id="MF_01894">
    <property type="entry name" value="Smc_prok"/>
    <property type="match status" value="1"/>
</dbReference>
<feature type="domain" description="SMC hinge" evidence="7">
    <location>
        <begin position="522"/>
        <end position="636"/>
    </location>
</feature>
<dbReference type="RefSeq" id="WP_127352065.1">
    <property type="nucleotide sequence ID" value="NZ_CP034791.1"/>
</dbReference>
<keyword evidence="4 6" id="KW-0175">Coiled coil</keyword>
<comment type="similarity">
    <text evidence="6">Belongs to the SMC family.</text>
</comment>
<dbReference type="NCBIfam" id="TIGR02168">
    <property type="entry name" value="SMC_prok_B"/>
    <property type="match status" value="1"/>
</dbReference>
<reference evidence="8 9" key="1">
    <citation type="submission" date="2018-12" db="EMBL/GenBank/DDBJ databases">
        <title>Genome sequence from the cellulolytic species, Caldicellulosiruptor changbaiensis.</title>
        <authorList>
            <person name="Blumer-Schuette S.E."/>
            <person name="Mendoza C."/>
        </authorList>
    </citation>
    <scope>NUCLEOTIDE SEQUENCE [LARGE SCALE GENOMIC DNA]</scope>
    <source>
        <strain evidence="8 9">CBS-Z</strain>
    </source>
</reference>
<feature type="coiled-coil region" evidence="6">
    <location>
        <begin position="234"/>
        <end position="310"/>
    </location>
</feature>
<dbReference type="Pfam" id="PF02463">
    <property type="entry name" value="SMC_N"/>
    <property type="match status" value="1"/>
</dbReference>
<dbReference type="GO" id="GO:0030261">
    <property type="term" value="P:chromosome condensation"/>
    <property type="evidence" value="ECO:0007669"/>
    <property type="project" value="InterPro"/>
</dbReference>
<dbReference type="InterPro" id="IPR011890">
    <property type="entry name" value="SMC_prok"/>
</dbReference>
<dbReference type="PANTHER" id="PTHR43977">
    <property type="entry name" value="STRUCTURAL MAINTENANCE OF CHROMOSOMES PROTEIN 3"/>
    <property type="match status" value="1"/>
</dbReference>
<comment type="function">
    <text evidence="6">Required for chromosome condensation and partitioning.</text>
</comment>
<dbReference type="EMBL" id="CP034791">
    <property type="protein sequence ID" value="AZT90651.1"/>
    <property type="molecule type" value="Genomic_DNA"/>
</dbReference>
<dbReference type="InterPro" id="IPR036277">
    <property type="entry name" value="SMC_hinge_sf"/>
</dbReference>
<dbReference type="SUPFAM" id="SSF52540">
    <property type="entry name" value="P-loop containing nucleoside triphosphate hydrolases"/>
    <property type="match status" value="1"/>
</dbReference>
<keyword evidence="9" id="KW-1185">Reference proteome</keyword>
<keyword evidence="2 6" id="KW-0547">Nucleotide-binding</keyword>
<dbReference type="Pfam" id="PF06470">
    <property type="entry name" value="SMC_hinge"/>
    <property type="match status" value="1"/>
</dbReference>
<dbReference type="InterPro" id="IPR027417">
    <property type="entry name" value="P-loop_NTPase"/>
</dbReference>
<evidence type="ECO:0000313" key="8">
    <source>
        <dbReference type="EMBL" id="AZT90651.1"/>
    </source>
</evidence>
<dbReference type="PIRSF" id="PIRSF005719">
    <property type="entry name" value="SMC"/>
    <property type="match status" value="1"/>
</dbReference>
<feature type="binding site" evidence="6">
    <location>
        <begin position="32"/>
        <end position="39"/>
    </location>
    <ligand>
        <name>ATP</name>
        <dbReference type="ChEBI" id="CHEBI:30616"/>
    </ligand>
</feature>
<keyword evidence="3 6" id="KW-0067">ATP-binding</keyword>
<dbReference type="GO" id="GO:0016887">
    <property type="term" value="F:ATP hydrolysis activity"/>
    <property type="evidence" value="ECO:0007669"/>
    <property type="project" value="InterPro"/>
</dbReference>
<dbReference type="GO" id="GO:0006260">
    <property type="term" value="P:DNA replication"/>
    <property type="evidence" value="ECO:0007669"/>
    <property type="project" value="UniProtKB-UniRule"/>
</dbReference>
<feature type="coiled-coil region" evidence="6">
    <location>
        <begin position="677"/>
        <end position="942"/>
    </location>
</feature>
<dbReference type="GO" id="GO:0005737">
    <property type="term" value="C:cytoplasm"/>
    <property type="evidence" value="ECO:0007669"/>
    <property type="project" value="UniProtKB-SubCell"/>
</dbReference>
<organism evidence="8 9">
    <name type="scientific">Caldicellulosiruptor changbaiensis</name>
    <dbReference type="NCBI Taxonomy" id="1222016"/>
    <lineage>
        <taxon>Bacteria</taxon>
        <taxon>Bacillati</taxon>
        <taxon>Bacillota</taxon>
        <taxon>Bacillota incertae sedis</taxon>
        <taxon>Caldicellulosiruptorales</taxon>
        <taxon>Caldicellulosiruptoraceae</taxon>
        <taxon>Caldicellulosiruptor</taxon>
    </lineage>
</organism>
<sequence length="1177" mass="136654">MYIKWLEIYGFKSFCEKTRIEFEKGITAIVGPNGCGKSNITDAIRWALGEQSLKLLRASKLEDLIFAGTEKRRSQGFAEVSICFDNSDGKLPIDFEEVVITRRLFRSGESEFFINKTACRLKDIYELFLDSGLGKDGYSIISQGRVDEIINARPFERYKIFEEACGITKYKYRKEEAERKLKNTHENILRLQDVIFELKSQLEEIGPEVEKAKAYIELNRKLSDLKREKYLFSYKLASENYKSTEAQIESLKEDLEKLTNSKLEIEKRLSEKKLQLDLLTQQLESSKENYSRLKDELAENTSKLKFLKKQLEGKFQLLEDITNDLKKIDEEGHEIVRVLSDYKEKLSKKDHIYNQIVEKQSKLLEELEDIKDGIFQIENEIQNKETELIEKISQIEKDNQKLNGLLHLKNALLERENRIDEEEKEILNELQRLDKIKTEKELQKSKLEAEKERLSKELDNIKQDIKEREKQLLDVQNKVHELSSEMIKKKEKLNVLKAMEENLEGYSKTIKEIFKRVKNLPIDLYGTVGSLINVKRQYVKAVESALGNAIQHLVVKNESDAKSIIELAKNEKLGKVTIVPIETVVISSSKEDVKAEGFLGFADEFVEAKEEFRKVIELLVGRTLVFDTIDNAIEYQRKTSYRSRCVTLSGELINPGGIFVGGEKKADFSLLERKVEKDELETQVLNLTSELDSLEKQILEKSQEVYNLNQKKESIDDKIKDLISEIDGMEKEIEMCEYKKEQLIQKRGSLENEKKVINDQTTNLQSDIEITRKNIQILEDSKAEIERMASDLKSRLRKLKEDHNLFDNEYRRLLEEKNQIEAEISIFKHKLESAQQSLKNLEDQKTKKQEQKLKCDQEIKELEGQISEVSHVVEVQKNHLDKLKDEIEKMEKEHSNLAFVCTKEAEMANKISEEIQSIERRVNSLIIEKNNLENQIGTIKEKYFDLFKEEINLPDGEIEWSVKKEEEIVNLSSAIEQLGPVNLYSIEQEKRLNERVEFLERQIEDLEKTSKELKNLINELDKNMKNIFLENFEKIKFLFSEIFKELFNGGSCDLKLIQSEEEFGVDIDVKPPGKKLQNINLLSGGEKALTAIALLFAFLMFKGSLLCILDEIDSSLDEANVQRFAQFLKNLNNQSQIIIVTHRKPTMEIADILYGVTMEEQGVSKVLSLKLEKIQKG</sequence>
<dbReference type="Proteomes" id="UP000282930">
    <property type="component" value="Chromosome"/>
</dbReference>
<dbReference type="GO" id="GO:0003677">
    <property type="term" value="F:DNA binding"/>
    <property type="evidence" value="ECO:0007669"/>
    <property type="project" value="UniProtKB-UniRule"/>
</dbReference>
<feature type="coiled-coil region" evidence="6">
    <location>
        <begin position="167"/>
        <end position="194"/>
    </location>
</feature>
<dbReference type="KEGG" id="ccha:ELD05_08340"/>
<evidence type="ECO:0000256" key="3">
    <source>
        <dbReference type="ARBA" id="ARBA00022840"/>
    </source>
</evidence>
<dbReference type="Gene3D" id="3.40.50.300">
    <property type="entry name" value="P-loop containing nucleotide triphosphate hydrolases"/>
    <property type="match status" value="2"/>
</dbReference>
<feature type="coiled-coil region" evidence="6">
    <location>
        <begin position="989"/>
        <end position="1030"/>
    </location>
</feature>
<evidence type="ECO:0000256" key="6">
    <source>
        <dbReference type="HAMAP-Rule" id="MF_01894"/>
    </source>
</evidence>
<dbReference type="AlphaFoldDB" id="A0A3T0D6D4"/>
<evidence type="ECO:0000256" key="4">
    <source>
        <dbReference type="ARBA" id="ARBA00023054"/>
    </source>
</evidence>
<comment type="subcellular location">
    <subcellularLocation>
        <location evidence="6">Cytoplasm</location>
    </subcellularLocation>
</comment>
<dbReference type="CDD" id="cd03278">
    <property type="entry name" value="ABC_SMC_barmotin"/>
    <property type="match status" value="1"/>
</dbReference>
<dbReference type="InterPro" id="IPR010935">
    <property type="entry name" value="SMC_hinge"/>
</dbReference>